<comment type="caution">
    <text evidence="1">The sequence shown here is derived from an EMBL/GenBank/DDBJ whole genome shotgun (WGS) entry which is preliminary data.</text>
</comment>
<gene>
    <name evidence="1" type="ORF">SAV31267_041050</name>
</gene>
<accession>A0A4D4MR33</accession>
<dbReference type="EMBL" id="BJHY01000001">
    <property type="protein sequence ID" value="GDY74620.1"/>
    <property type="molecule type" value="Genomic_DNA"/>
</dbReference>
<protein>
    <submittedName>
        <fullName evidence="1">Uncharacterized protein</fullName>
    </submittedName>
</protein>
<dbReference type="Proteomes" id="UP000299211">
    <property type="component" value="Unassembled WGS sequence"/>
</dbReference>
<proteinExistence type="predicted"/>
<sequence>MVGECDQGRVVAGRRPEEQGVQGLSVVAEVGGQGGEQGFGRVRLGDGDAYEGARRVRVVERRAAAARSRALALR</sequence>
<reference evidence="1 2" key="1">
    <citation type="submission" date="2019-04" db="EMBL/GenBank/DDBJ databases">
        <title>Draft genome sequences of Streptomyces avermitilis ATCC 31267.</title>
        <authorList>
            <person name="Komaki H."/>
            <person name="Tamura T."/>
            <person name="Hosoyama A."/>
        </authorList>
    </citation>
    <scope>NUCLEOTIDE SEQUENCE [LARGE SCALE GENOMIC DNA]</scope>
    <source>
        <strain evidence="1 2">ATCC 31267</strain>
    </source>
</reference>
<evidence type="ECO:0000313" key="1">
    <source>
        <dbReference type="EMBL" id="GDY74620.1"/>
    </source>
</evidence>
<organism evidence="1 2">
    <name type="scientific">Streptomyces avermitilis</name>
    <dbReference type="NCBI Taxonomy" id="33903"/>
    <lineage>
        <taxon>Bacteria</taxon>
        <taxon>Bacillati</taxon>
        <taxon>Actinomycetota</taxon>
        <taxon>Actinomycetes</taxon>
        <taxon>Kitasatosporales</taxon>
        <taxon>Streptomycetaceae</taxon>
        <taxon>Streptomyces</taxon>
    </lineage>
</organism>
<dbReference type="AlphaFoldDB" id="A0A4D4MR33"/>
<name>A0A4D4MR33_STRAX</name>
<evidence type="ECO:0000313" key="2">
    <source>
        <dbReference type="Proteomes" id="UP000299211"/>
    </source>
</evidence>